<evidence type="ECO:0000256" key="6">
    <source>
        <dbReference type="PIRSR" id="PIRSR601382-2"/>
    </source>
</evidence>
<gene>
    <name evidence="9" type="ORF">LADA_0A08438G</name>
</gene>
<evidence type="ECO:0000256" key="7">
    <source>
        <dbReference type="RuleBase" id="RU361193"/>
    </source>
</evidence>
<keyword evidence="7" id="KW-0378">Hydrolase</keyword>
<feature type="active site" description="Proton donor" evidence="5">
    <location>
        <position position="369"/>
    </location>
</feature>
<evidence type="ECO:0000256" key="4">
    <source>
        <dbReference type="ARBA" id="ARBA00023180"/>
    </source>
</evidence>
<dbReference type="PANTHER" id="PTHR45679:SF5">
    <property type="entry name" value="ER DEGRADATION-ENHANCING ALPHA-MANNOSIDASE-LIKE PROTEIN 1"/>
    <property type="match status" value="1"/>
</dbReference>
<dbReference type="InterPro" id="IPR012341">
    <property type="entry name" value="6hp_glycosidase-like_sf"/>
</dbReference>
<dbReference type="GO" id="GO:0004571">
    <property type="term" value="F:mannosyl-oligosaccharide 1,2-alpha-mannosidase activity"/>
    <property type="evidence" value="ECO:0007669"/>
    <property type="project" value="EnsemblFungi"/>
</dbReference>
<dbReference type="InterPro" id="IPR044674">
    <property type="entry name" value="EDEM1/2/3"/>
</dbReference>
<feature type="binding site" evidence="6">
    <location>
        <position position="486"/>
    </location>
    <ligand>
        <name>Ca(2+)</name>
        <dbReference type="ChEBI" id="CHEBI:29108"/>
    </ligand>
</feature>
<evidence type="ECO:0000313" key="9">
    <source>
        <dbReference type="EMBL" id="SCU78901.1"/>
    </source>
</evidence>
<name>A0A1G4IQW7_9SACH</name>
<dbReference type="GO" id="GO:0106055">
    <property type="term" value="C:mannosyl-oligosaccharide 1,2-alpha-mannosidase complex"/>
    <property type="evidence" value="ECO:0007669"/>
    <property type="project" value="EnsemblFungi"/>
</dbReference>
<protein>
    <recommendedName>
        <fullName evidence="7">alpha-1,2-Mannosidase</fullName>
        <ecNumber evidence="7">3.2.1.-</ecNumber>
    </recommendedName>
</protein>
<feature type="active site" evidence="5">
    <location>
        <position position="276"/>
    </location>
</feature>
<keyword evidence="8" id="KW-0732">Signal</keyword>
<dbReference type="SUPFAM" id="SSF48225">
    <property type="entry name" value="Seven-hairpin glycosidases"/>
    <property type="match status" value="1"/>
</dbReference>
<dbReference type="Pfam" id="PF01532">
    <property type="entry name" value="Glyco_hydro_47"/>
    <property type="match status" value="1"/>
</dbReference>
<dbReference type="Proteomes" id="UP000190274">
    <property type="component" value="Chromosome A"/>
</dbReference>
<feature type="active site" description="Proton donor" evidence="5">
    <location>
        <position position="132"/>
    </location>
</feature>
<dbReference type="PANTHER" id="PTHR45679">
    <property type="entry name" value="ER DEGRADATION-ENHANCING ALPHA-MANNOSIDASE-LIKE PROTEIN 2"/>
    <property type="match status" value="1"/>
</dbReference>
<accession>A0A1G4IQW7</accession>
<evidence type="ECO:0000256" key="3">
    <source>
        <dbReference type="ARBA" id="ARBA00022824"/>
    </source>
</evidence>
<evidence type="ECO:0000256" key="1">
    <source>
        <dbReference type="ARBA" id="ARBA00004240"/>
    </source>
</evidence>
<dbReference type="EC" id="3.2.1.-" evidence="7"/>
<feature type="signal peptide" evidence="8">
    <location>
        <begin position="1"/>
        <end position="19"/>
    </location>
</feature>
<dbReference type="AlphaFoldDB" id="A0A1G4IQW7"/>
<dbReference type="GO" id="GO:0097466">
    <property type="term" value="P:ubiquitin-dependent glycoprotein ERAD pathway"/>
    <property type="evidence" value="ECO:0007669"/>
    <property type="project" value="EnsemblFungi"/>
</dbReference>
<evidence type="ECO:0000256" key="8">
    <source>
        <dbReference type="SAM" id="SignalP"/>
    </source>
</evidence>
<dbReference type="EMBL" id="LT598460">
    <property type="protein sequence ID" value="SCU78901.1"/>
    <property type="molecule type" value="Genomic_DNA"/>
</dbReference>
<dbReference type="GO" id="GO:0044322">
    <property type="term" value="C:endoplasmic reticulum quality control compartment"/>
    <property type="evidence" value="ECO:0007669"/>
    <property type="project" value="GOC"/>
</dbReference>
<dbReference type="GO" id="GO:0005509">
    <property type="term" value="F:calcium ion binding"/>
    <property type="evidence" value="ECO:0007669"/>
    <property type="project" value="InterPro"/>
</dbReference>
<keyword evidence="6" id="KW-0479">Metal-binding</keyword>
<feature type="chain" id="PRO_5009235690" description="alpha-1,2-Mannosidase" evidence="8">
    <location>
        <begin position="20"/>
        <end position="790"/>
    </location>
</feature>
<keyword evidence="7" id="KW-0326">Glycosidase</keyword>
<evidence type="ECO:0000256" key="5">
    <source>
        <dbReference type="PIRSR" id="PIRSR601382-1"/>
    </source>
</evidence>
<comment type="subcellular location">
    <subcellularLocation>
        <location evidence="1">Endoplasmic reticulum</location>
    </subcellularLocation>
</comment>
<dbReference type="STRING" id="1266660.A0A1G4IQW7"/>
<sequence>MRIIWSLTLTLWISHQCFGSGFQKSSFNRHELHHCRQEAQSLFYHAYDNYLRLAYPDDELYPIRCRGRTRNVENDADLDRNDVMGNYSATLVDSLTTLAIMGDKDRFKKAIDLIRTDLEPEFKINATVQVFETTIRILGGLLSAHLYATDPAKRVFLGREYDGILLHRAHRLADRLLPAYLTKTGLPLPRINLATEYRNVPPGFLQENNAAAMASPMLEFTLLSYLTHDDKYRQVTKYAFDKIWSLRSEIDLVPMSFSPHTEMANNFYTGIGASIDSFYEYALKGAILFQDDELWNVWELSYNALRKHSRGDWFFSNVELMSGHEILPWIDSLSAFFPGLQVLAGDVPDAQKKHLMFLKLWNTYGGIPERWEFDPREFENNEQELNASYVPLPWYPLRPEFVETTYFLYRATRDAFYLQVARSILQDLKNYFMTDCGFAGLQDVMTGQFQDRMETFVLSETLKYLYLTFDVDNELHKDGSNVIFSTEAHPLWLKAADFKRYKSSSFFEDTRYRDHLLRVQQRDASLKSSNINRFFHDISNLLLYRARYPDRNSTLNRKGISTGTCPIMRSANDSFQFLHSDVIRHCERLFEIDYRYASNLRKPSKLIDRVPIELESSFYHIWGSQTSPLPKCQLPPTTDSFDVIFRVGWSNSKTPPNSQLSGVYGPIKDSITIESLIGVRLQVEALIPGAIDLHGEVVDADYLAYLWELNSPAALGFPNPGQDFKNSASNDPRRPIYRVSILNGIQLAHNATVWINSTLDTSPSALGMNHNGMLMLDKVPVVNALFKSMF</sequence>
<dbReference type="InterPro" id="IPR036026">
    <property type="entry name" value="Seven-hairpin_glycosidases"/>
</dbReference>
<dbReference type="OrthoDB" id="8118055at2759"/>
<proteinExistence type="inferred from homology"/>
<evidence type="ECO:0000256" key="2">
    <source>
        <dbReference type="ARBA" id="ARBA00007658"/>
    </source>
</evidence>
<keyword evidence="6" id="KW-0106">Calcium</keyword>
<dbReference type="GO" id="GO:1900103">
    <property type="term" value="P:positive regulation of endoplasmic reticulum unfolded protein response"/>
    <property type="evidence" value="ECO:0007669"/>
    <property type="project" value="EnsemblFungi"/>
</dbReference>
<dbReference type="InterPro" id="IPR001382">
    <property type="entry name" value="Glyco_hydro_47"/>
</dbReference>
<reference evidence="9 10" key="1">
    <citation type="submission" date="2016-03" db="EMBL/GenBank/DDBJ databases">
        <authorList>
            <person name="Devillers H."/>
        </authorList>
    </citation>
    <scope>NUCLEOTIDE SEQUENCE [LARGE SCALE GENOMIC DNA]</scope>
    <source>
        <strain evidence="9">CBS 10888</strain>
    </source>
</reference>
<keyword evidence="4" id="KW-0325">Glycoprotein</keyword>
<dbReference type="GO" id="GO:0016020">
    <property type="term" value="C:membrane"/>
    <property type="evidence" value="ECO:0007669"/>
    <property type="project" value="InterPro"/>
</dbReference>
<comment type="similarity">
    <text evidence="2 7">Belongs to the glycosyl hydrolase 47 family.</text>
</comment>
<organism evidence="9 10">
    <name type="scientific">Lachancea dasiensis</name>
    <dbReference type="NCBI Taxonomy" id="1072105"/>
    <lineage>
        <taxon>Eukaryota</taxon>
        <taxon>Fungi</taxon>
        <taxon>Dikarya</taxon>
        <taxon>Ascomycota</taxon>
        <taxon>Saccharomycotina</taxon>
        <taxon>Saccharomycetes</taxon>
        <taxon>Saccharomycetales</taxon>
        <taxon>Saccharomycetaceae</taxon>
        <taxon>Lachancea</taxon>
    </lineage>
</organism>
<evidence type="ECO:0000313" key="10">
    <source>
        <dbReference type="Proteomes" id="UP000190274"/>
    </source>
</evidence>
<dbReference type="PRINTS" id="PR00747">
    <property type="entry name" value="GLYHDRLASE47"/>
</dbReference>
<dbReference type="GO" id="GO:1904380">
    <property type="term" value="P:endoplasmic reticulum mannose trimming"/>
    <property type="evidence" value="ECO:0007669"/>
    <property type="project" value="EnsemblFungi"/>
</dbReference>
<dbReference type="Gene3D" id="1.50.10.10">
    <property type="match status" value="1"/>
</dbReference>
<dbReference type="GO" id="GO:0005975">
    <property type="term" value="P:carbohydrate metabolic process"/>
    <property type="evidence" value="ECO:0007669"/>
    <property type="project" value="InterPro"/>
</dbReference>
<keyword evidence="3" id="KW-0256">Endoplasmic reticulum</keyword>
<keyword evidence="10" id="KW-1185">Reference proteome</keyword>
<comment type="cofactor">
    <cofactor evidence="6">
        <name>Ca(2+)</name>
        <dbReference type="ChEBI" id="CHEBI:29108"/>
    </cofactor>
</comment>
<dbReference type="GO" id="GO:0030246">
    <property type="term" value="F:carbohydrate binding"/>
    <property type="evidence" value="ECO:0007669"/>
    <property type="project" value="EnsemblFungi"/>
</dbReference>
<feature type="active site" evidence="5">
    <location>
        <position position="400"/>
    </location>
</feature>